<protein>
    <submittedName>
        <fullName evidence="5">DNA methylase</fullName>
    </submittedName>
</protein>
<dbReference type="SUPFAM" id="SSF53335">
    <property type="entry name" value="S-adenosyl-L-methionine-dependent methyltransferases"/>
    <property type="match status" value="1"/>
</dbReference>
<dbReference type="InterPro" id="IPR029063">
    <property type="entry name" value="SAM-dependent_MTases_sf"/>
</dbReference>
<evidence type="ECO:0000259" key="4">
    <source>
        <dbReference type="Pfam" id="PF01555"/>
    </source>
</evidence>
<dbReference type="InterPro" id="IPR001091">
    <property type="entry name" value="RM_Methyltransferase"/>
</dbReference>
<dbReference type="InterPro" id="IPR002941">
    <property type="entry name" value="DNA_methylase_N4/N6"/>
</dbReference>
<dbReference type="REBASE" id="615490">
    <property type="entry name" value="M.PphPFR2ORF39P"/>
</dbReference>
<dbReference type="PROSITE" id="PS00092">
    <property type="entry name" value="N6_MTASE"/>
    <property type="match status" value="1"/>
</dbReference>
<dbReference type="InterPro" id="IPR002052">
    <property type="entry name" value="DNA_methylase_N6_adenine_CS"/>
</dbReference>
<dbReference type="GO" id="GO:0032259">
    <property type="term" value="P:methylation"/>
    <property type="evidence" value="ECO:0007669"/>
    <property type="project" value="UniProtKB-KW"/>
</dbReference>
<dbReference type="GO" id="GO:0008170">
    <property type="term" value="F:N-methyltransferase activity"/>
    <property type="evidence" value="ECO:0007669"/>
    <property type="project" value="InterPro"/>
</dbReference>
<evidence type="ECO:0000256" key="1">
    <source>
        <dbReference type="ARBA" id="ARBA00006594"/>
    </source>
</evidence>
<organism evidence="5 6">
    <name type="scientific">Propionibacterium phage PFR2</name>
    <dbReference type="NCBI Taxonomy" id="1838138"/>
    <lineage>
        <taxon>Viruses</taxon>
        <taxon>Duplodnaviria</taxon>
        <taxon>Heunggongvirae</taxon>
        <taxon>Uroviricota</taxon>
        <taxon>Caudoviricetes</taxon>
        <taxon>Pulverervirus</taxon>
        <taxon>Pulverervirus PFR1</taxon>
    </lineage>
</organism>
<proteinExistence type="inferred from homology"/>
<dbReference type="Pfam" id="PF01555">
    <property type="entry name" value="N6_N4_Mtase"/>
    <property type="match status" value="1"/>
</dbReference>
<sequence length="262" mass="28778">MTPFFETDRVQLFGGDSLAVLRDLPSHSVDAVITDPPYSSGGMVRGDRTQSTVQKYVSTGSSREDDGFNFTGDNRDQHAFAYWSALWLSEARRVTRPGGIVATFTDWRQLAATTDAVQAGGWVWRGVLPWIKPNARPQLGRFTNQAEFVVWGSNGPMANLKEGKTFAGWMQESPPRDRDHITQKPLDVMRHLIGPVTPGGTVLDPFMGSGTTGCAAILEGRQFIGIEMVPRFQEVARARIEQALGDYRPDAEQSALFDGGAT</sequence>
<dbReference type="GO" id="GO:0003677">
    <property type="term" value="F:DNA binding"/>
    <property type="evidence" value="ECO:0007669"/>
    <property type="project" value="InterPro"/>
</dbReference>
<accession>A0A173G9I2</accession>
<evidence type="ECO:0000313" key="6">
    <source>
        <dbReference type="Proteomes" id="UP000207722"/>
    </source>
</evidence>
<evidence type="ECO:0000256" key="3">
    <source>
        <dbReference type="ARBA" id="ARBA00022679"/>
    </source>
</evidence>
<evidence type="ECO:0000313" key="5">
    <source>
        <dbReference type="EMBL" id="ANH49964.1"/>
    </source>
</evidence>
<dbReference type="RefSeq" id="YP_009290948.1">
    <property type="nucleotide sequence ID" value="NC_031108.1"/>
</dbReference>
<dbReference type="GeneID" id="29067878"/>
<dbReference type="PANTHER" id="PTHR13370">
    <property type="entry name" value="RNA METHYLASE-RELATED"/>
    <property type="match status" value="1"/>
</dbReference>
<dbReference type="PANTHER" id="PTHR13370:SF3">
    <property type="entry name" value="TRNA (GUANINE(10)-N2)-METHYLTRANSFERASE HOMOLOG"/>
    <property type="match status" value="1"/>
</dbReference>
<keyword evidence="3" id="KW-0808">Transferase</keyword>
<dbReference type="EMBL" id="KU984980">
    <property type="protein sequence ID" value="ANH49964.1"/>
    <property type="molecule type" value="Genomic_DNA"/>
</dbReference>
<keyword evidence="2 5" id="KW-0489">Methyltransferase</keyword>
<feature type="domain" description="DNA methylase N-4/N-6" evidence="4">
    <location>
        <begin position="29"/>
        <end position="236"/>
    </location>
</feature>
<evidence type="ECO:0000256" key="2">
    <source>
        <dbReference type="ARBA" id="ARBA00022603"/>
    </source>
</evidence>
<comment type="similarity">
    <text evidence="1">Belongs to the N(4)/N(6)-methyltransferase family.</text>
</comment>
<gene>
    <name evidence="5" type="ORF">PFR2_39</name>
</gene>
<name>A0A173G9I2_9CAUD</name>
<dbReference type="OrthoDB" id="3832at10239"/>
<dbReference type="PRINTS" id="PR00508">
    <property type="entry name" value="S21N4MTFRASE"/>
</dbReference>
<reference evidence="5 6" key="1">
    <citation type="submission" date="2016-05" db="EMBL/GenBank/DDBJ databases">
        <title>Dynamic interactions between prophages, induce lysis in Propionibacterium acnes.</title>
        <authorList>
            <person name="Brown T.L."/>
            <person name="Tucci J."/>
            <person name="Dyson Z.A."/>
            <person name="Petrovski S."/>
        </authorList>
    </citation>
    <scope>NUCLEOTIDE SEQUENCE [LARGE SCALE GENOMIC DNA]</scope>
</reference>
<dbReference type="GO" id="GO:0009007">
    <property type="term" value="F:site-specific DNA-methyltransferase (adenine-specific) activity"/>
    <property type="evidence" value="ECO:0007669"/>
    <property type="project" value="TreeGrafter"/>
</dbReference>
<dbReference type="KEGG" id="vg:29067878"/>
<dbReference type="Gene3D" id="3.40.50.150">
    <property type="entry name" value="Vaccinia Virus protein VP39"/>
    <property type="match status" value="1"/>
</dbReference>
<dbReference type="Proteomes" id="UP000207722">
    <property type="component" value="Segment"/>
</dbReference>